<dbReference type="InterPro" id="IPR000873">
    <property type="entry name" value="AMP-dep_synth/lig_dom"/>
</dbReference>
<dbReference type="EMBL" id="KK101228">
    <property type="protein sequence ID" value="KIZ01667.1"/>
    <property type="molecule type" value="Genomic_DNA"/>
</dbReference>
<dbReference type="AlphaFoldDB" id="A0A0D2MMB7"/>
<proteinExistence type="predicted"/>
<dbReference type="PANTHER" id="PTHR43272">
    <property type="entry name" value="LONG-CHAIN-FATTY-ACID--COA LIGASE"/>
    <property type="match status" value="1"/>
</dbReference>
<evidence type="ECO:0000313" key="2">
    <source>
        <dbReference type="EMBL" id="KIZ01667.1"/>
    </source>
</evidence>
<dbReference type="GO" id="GO:0016020">
    <property type="term" value="C:membrane"/>
    <property type="evidence" value="ECO:0007669"/>
    <property type="project" value="TreeGrafter"/>
</dbReference>
<dbReference type="STRING" id="145388.A0A0D2MMB7"/>
<name>A0A0D2MMB7_9CHLO</name>
<protein>
    <recommendedName>
        <fullName evidence="1">AMP-dependent synthetase/ligase domain-containing protein</fullName>
    </recommendedName>
</protein>
<evidence type="ECO:0000313" key="3">
    <source>
        <dbReference type="Proteomes" id="UP000054498"/>
    </source>
</evidence>
<evidence type="ECO:0000259" key="1">
    <source>
        <dbReference type="Pfam" id="PF00501"/>
    </source>
</evidence>
<dbReference type="Pfam" id="PF00501">
    <property type="entry name" value="AMP-binding"/>
    <property type="match status" value="1"/>
</dbReference>
<dbReference type="GeneID" id="25739167"/>
<accession>A0A0D2MMB7</accession>
<feature type="domain" description="AMP-dependent synthetase/ligase" evidence="1">
    <location>
        <begin position="2"/>
        <end position="196"/>
    </location>
</feature>
<dbReference type="RefSeq" id="XP_013900686.1">
    <property type="nucleotide sequence ID" value="XM_014045232.1"/>
</dbReference>
<keyword evidence="3" id="KW-1185">Reference proteome</keyword>
<dbReference type="Proteomes" id="UP000054498">
    <property type="component" value="Unassembled WGS sequence"/>
</dbReference>
<sequence length="383" mass="42388">MFLHVGGAIGYWQGDTHKLVDDIGALRPTLFIGVPRIFDRIYTAVTGQINKAGGVKKLLYTWGFNRKLHFMKRGWSQAWASPFFDRLVFSKVKSRLGGRVKLIVSGGAPLAPHVEEFLRVAMCAPVAQGYGLTECCAGAAIALADDWEQFATNGPPLPCIEIRFESVPEMNYDATDKANPIGEVLLRGPCLFTGYYKQQDKTDEVLDADGWFHTGDIGRITDSGGLKIIDRKKNIFKLSQGEYIAVEKLEATYLKASPVEQIWVYGDSYQAKLVAIVVPKPHALQDWAKAQGKSGSVESLCKDPAAAAWVVKELVATGKADRLKGFELVSAVHLEPHQFSVEADLLTPTFKLKRPQLKKAYIGEIDRMYKELEAAQNAKPSRE</sequence>
<organism evidence="2 3">
    <name type="scientific">Monoraphidium neglectum</name>
    <dbReference type="NCBI Taxonomy" id="145388"/>
    <lineage>
        <taxon>Eukaryota</taxon>
        <taxon>Viridiplantae</taxon>
        <taxon>Chlorophyta</taxon>
        <taxon>core chlorophytes</taxon>
        <taxon>Chlorophyceae</taxon>
        <taxon>CS clade</taxon>
        <taxon>Sphaeropleales</taxon>
        <taxon>Selenastraceae</taxon>
        <taxon>Monoraphidium</taxon>
    </lineage>
</organism>
<dbReference type="GO" id="GO:0004467">
    <property type="term" value="F:long-chain fatty acid-CoA ligase activity"/>
    <property type="evidence" value="ECO:0007669"/>
    <property type="project" value="TreeGrafter"/>
</dbReference>
<gene>
    <name evidence="2" type="ORF">MNEG_6291</name>
</gene>
<dbReference type="GO" id="GO:0005783">
    <property type="term" value="C:endoplasmic reticulum"/>
    <property type="evidence" value="ECO:0007669"/>
    <property type="project" value="TreeGrafter"/>
</dbReference>
<dbReference type="InterPro" id="IPR042099">
    <property type="entry name" value="ANL_N_sf"/>
</dbReference>
<dbReference type="KEGG" id="mng:MNEG_6291"/>
<dbReference type="SUPFAM" id="SSF56801">
    <property type="entry name" value="Acetyl-CoA synthetase-like"/>
    <property type="match status" value="1"/>
</dbReference>
<reference evidence="2 3" key="1">
    <citation type="journal article" date="2013" name="BMC Genomics">
        <title>Reconstruction of the lipid metabolism for the microalga Monoraphidium neglectum from its genome sequence reveals characteristics suitable for biofuel production.</title>
        <authorList>
            <person name="Bogen C."/>
            <person name="Al-Dilaimi A."/>
            <person name="Albersmeier A."/>
            <person name="Wichmann J."/>
            <person name="Grundmann M."/>
            <person name="Rupp O."/>
            <person name="Lauersen K.J."/>
            <person name="Blifernez-Klassen O."/>
            <person name="Kalinowski J."/>
            <person name="Goesmann A."/>
            <person name="Mussgnug J.H."/>
            <person name="Kruse O."/>
        </authorList>
    </citation>
    <scope>NUCLEOTIDE SEQUENCE [LARGE SCALE GENOMIC DNA]</scope>
    <source>
        <strain evidence="2 3">SAG 48.87</strain>
    </source>
</reference>
<dbReference type="OrthoDB" id="1700726at2759"/>
<dbReference type="PANTHER" id="PTHR43272:SF3">
    <property type="entry name" value="LONG CHAIN ACYL-COA SYNTHETASE 4"/>
    <property type="match status" value="1"/>
</dbReference>
<dbReference type="Gene3D" id="3.40.50.12780">
    <property type="entry name" value="N-terminal domain of ligase-like"/>
    <property type="match status" value="1"/>
</dbReference>